<sequence length="43" mass="4901">MKGSLHGALFLFFFNIPRALPGQQDNIRHVEASCQTLTRPNHH</sequence>
<feature type="signal peptide" evidence="1">
    <location>
        <begin position="1"/>
        <end position="19"/>
    </location>
</feature>
<gene>
    <name evidence="2" type="ORF">E2C01_081580</name>
</gene>
<comment type="caution">
    <text evidence="2">The sequence shown here is derived from an EMBL/GenBank/DDBJ whole genome shotgun (WGS) entry which is preliminary data.</text>
</comment>
<dbReference type="EMBL" id="VSRR010072381">
    <property type="protein sequence ID" value="MPC86744.1"/>
    <property type="molecule type" value="Genomic_DNA"/>
</dbReference>
<dbReference type="AlphaFoldDB" id="A0A5B7J2P7"/>
<reference evidence="2 3" key="1">
    <citation type="submission" date="2019-05" db="EMBL/GenBank/DDBJ databases">
        <title>Another draft genome of Portunus trituberculatus and its Hox gene families provides insights of decapod evolution.</title>
        <authorList>
            <person name="Jeong J.-H."/>
            <person name="Song I."/>
            <person name="Kim S."/>
            <person name="Choi T."/>
            <person name="Kim D."/>
            <person name="Ryu S."/>
            <person name="Kim W."/>
        </authorList>
    </citation>
    <scope>NUCLEOTIDE SEQUENCE [LARGE SCALE GENOMIC DNA]</scope>
    <source>
        <tissue evidence="2">Muscle</tissue>
    </source>
</reference>
<protein>
    <submittedName>
        <fullName evidence="2">Uncharacterized protein</fullName>
    </submittedName>
</protein>
<proteinExistence type="predicted"/>
<evidence type="ECO:0000313" key="3">
    <source>
        <dbReference type="Proteomes" id="UP000324222"/>
    </source>
</evidence>
<dbReference type="Proteomes" id="UP000324222">
    <property type="component" value="Unassembled WGS sequence"/>
</dbReference>
<evidence type="ECO:0000313" key="2">
    <source>
        <dbReference type="EMBL" id="MPC86744.1"/>
    </source>
</evidence>
<evidence type="ECO:0000256" key="1">
    <source>
        <dbReference type="SAM" id="SignalP"/>
    </source>
</evidence>
<accession>A0A5B7J2P7</accession>
<keyword evidence="3" id="KW-1185">Reference proteome</keyword>
<keyword evidence="1" id="KW-0732">Signal</keyword>
<feature type="chain" id="PRO_5022967837" evidence="1">
    <location>
        <begin position="20"/>
        <end position="43"/>
    </location>
</feature>
<name>A0A5B7J2P7_PORTR</name>
<organism evidence="2 3">
    <name type="scientific">Portunus trituberculatus</name>
    <name type="common">Swimming crab</name>
    <name type="synonym">Neptunus trituberculatus</name>
    <dbReference type="NCBI Taxonomy" id="210409"/>
    <lineage>
        <taxon>Eukaryota</taxon>
        <taxon>Metazoa</taxon>
        <taxon>Ecdysozoa</taxon>
        <taxon>Arthropoda</taxon>
        <taxon>Crustacea</taxon>
        <taxon>Multicrustacea</taxon>
        <taxon>Malacostraca</taxon>
        <taxon>Eumalacostraca</taxon>
        <taxon>Eucarida</taxon>
        <taxon>Decapoda</taxon>
        <taxon>Pleocyemata</taxon>
        <taxon>Brachyura</taxon>
        <taxon>Eubrachyura</taxon>
        <taxon>Portunoidea</taxon>
        <taxon>Portunidae</taxon>
        <taxon>Portuninae</taxon>
        <taxon>Portunus</taxon>
    </lineage>
</organism>